<sequence length="1249" mass="148425">MIDSVQIENALDRINGDIFQEFCNHFLYLKLNPNTITPIGSVIGKEKSRKGIPDSYFTSPDNQLIFAEYTTRERLEKGQSFYNKLKSDIENCFETSKTGLKKEEIDKVILCFTERIKPVEKKNLEELCKKHNPKCILELKGIRDLAFAVLDYPILGAYLGIKVGTGQIQEPSEFIANYEKNKISTPLSNTFFGREKELEDGESYLEINDLLLIHGAPGTGKSKYAIELAKLYSDRNKYSFLCIGNKGIPIWEDLKTIIRTDKNYVLLVDDANRLAKNFQWILSLFEERDSKTLKVIVTVRDYALPQVKSIAVNFNYASIEIKAFSNDEIKNIIQSDDFKINELSFVDRILKIAQGNARLAIMCAKVALKAKNILELDDASQIYDEYYEPLFKEVELLKEPIAQKSLALISFFSRIDKENREFCDFIFKSLNVEENKFWEICYTLHESELVDLFEQQVVKISDQIFSTYIFYKAVIDNESLSFNFFLDNYLDYENRITDTIVPVINTFNYKQIEKKLKPIILKKWIDIEKKGNHQDSLKYLDLFWFYLSPQVLNFIKKQIDKQEAETTTEFRYSYELNEFSYGAGKDLEILSRFRYHSDEFFKDALELIFYYAIKVPSKMPAVIYIIKEKFSFSRLGYMYGDRIQHLLFDFLIANAKNSNNKTIYENILTEIIPSFLKIEYHGNEGNGREITLWTFHLWLSESIKSFRYKCYNYLLQDSSKTSLLQIMYRLNYYEFKDSQEILQYDLKYIYQIINKYFKPDEFEDCFVLQNILEGLDWLKIDYSKEIKKEYKSKLYQLAEVLKQDRQRKRELGWDEEEKLHKEELQEYCLNFDINNYDSLLTNVSLILEHVKKVSKGNSVWQYENSLNTIFGNLAQTNVKLFLNVLELNFTKFNFNLNFTYIFNYFFQTNSGYYFELFELIQDLEVNPKFSFHHTLKIDDVNKEHLSVLYSDLLTSIKSLNTQYIFWDLTFVSKYKKLKNEKDIYSEILEIALTKIKKEDVKISVGKSFIEKCLSFSNFPFDILVEVYLYSNNIEQSFDYKNEILKKLLERDPNIIIRILKFNSPNRISYHDLEHEHYDFIWEMDNCNTIINSIFEYFIASETYYFSERAISAFFSNAKEKYGKKPIEYLENLIDEKYLNDKYMDVVFSIICYKYPGLKMEFLERFLKLNSDFEIFKNLEIIHRSKSWSGSYIPILEGEKKIWENVISVLDRLPNRLNYYDHKEYANRQIGYCDLRIKDEMKREFYEDFR</sequence>
<evidence type="ECO:0000313" key="3">
    <source>
        <dbReference type="Proteomes" id="UP000019402"/>
    </source>
</evidence>
<gene>
    <name evidence="2" type="ORF">JCM21142_114641</name>
</gene>
<feature type="domain" description="Novel STAND NTPase 3" evidence="1">
    <location>
        <begin position="196"/>
        <end position="333"/>
    </location>
</feature>
<name>W7YBR8_9BACT</name>
<dbReference type="RefSeq" id="WP_027473802.1">
    <property type="nucleotide sequence ID" value="NZ_BAMD01000145.1"/>
</dbReference>
<protein>
    <recommendedName>
        <fullName evidence="1">Novel STAND NTPase 3 domain-containing protein</fullName>
    </recommendedName>
</protein>
<dbReference type="Pfam" id="PF20720">
    <property type="entry name" value="nSTAND3"/>
    <property type="match status" value="1"/>
</dbReference>
<dbReference type="InterPro" id="IPR027417">
    <property type="entry name" value="P-loop_NTPase"/>
</dbReference>
<dbReference type="Gene3D" id="3.40.50.300">
    <property type="entry name" value="P-loop containing nucleotide triphosphate hydrolases"/>
    <property type="match status" value="1"/>
</dbReference>
<comment type="caution">
    <text evidence="2">The sequence shown here is derived from an EMBL/GenBank/DDBJ whole genome shotgun (WGS) entry which is preliminary data.</text>
</comment>
<proteinExistence type="predicted"/>
<reference evidence="2 3" key="1">
    <citation type="journal article" date="2014" name="Genome Announc.">
        <title>Draft Genome Sequence of Cytophaga fermentans JCM 21142T, a Facultative Anaerobe Isolated from Marine Mud.</title>
        <authorList>
            <person name="Starns D."/>
            <person name="Oshima K."/>
            <person name="Suda W."/>
            <person name="Iino T."/>
            <person name="Yuki M."/>
            <person name="Inoue J."/>
            <person name="Kitamura K."/>
            <person name="Iida T."/>
            <person name="Darby A."/>
            <person name="Hattori M."/>
            <person name="Ohkuma M."/>
        </authorList>
    </citation>
    <scope>NUCLEOTIDE SEQUENCE [LARGE SCALE GENOMIC DNA]</scope>
    <source>
        <strain evidence="2 3">JCM 21142</strain>
    </source>
</reference>
<evidence type="ECO:0000313" key="2">
    <source>
        <dbReference type="EMBL" id="GAF05882.1"/>
    </source>
</evidence>
<dbReference type="OrthoDB" id="9816071at2"/>
<accession>W7YBR8</accession>
<dbReference type="STRING" id="869213.GCA_000517085_04630"/>
<dbReference type="Proteomes" id="UP000019402">
    <property type="component" value="Unassembled WGS sequence"/>
</dbReference>
<dbReference type="AlphaFoldDB" id="W7YBR8"/>
<dbReference type="InterPro" id="IPR049050">
    <property type="entry name" value="nSTAND3"/>
</dbReference>
<dbReference type="SUPFAM" id="SSF52540">
    <property type="entry name" value="P-loop containing nucleoside triphosphate hydrolases"/>
    <property type="match status" value="1"/>
</dbReference>
<dbReference type="EMBL" id="BAMD01000145">
    <property type="protein sequence ID" value="GAF05882.1"/>
    <property type="molecule type" value="Genomic_DNA"/>
</dbReference>
<dbReference type="eggNOG" id="COG1474">
    <property type="taxonomic scope" value="Bacteria"/>
</dbReference>
<organism evidence="2 3">
    <name type="scientific">Saccharicrinis fermentans DSM 9555 = JCM 21142</name>
    <dbReference type="NCBI Taxonomy" id="869213"/>
    <lineage>
        <taxon>Bacteria</taxon>
        <taxon>Pseudomonadati</taxon>
        <taxon>Bacteroidota</taxon>
        <taxon>Bacteroidia</taxon>
        <taxon>Marinilabiliales</taxon>
        <taxon>Marinilabiliaceae</taxon>
        <taxon>Saccharicrinis</taxon>
    </lineage>
</organism>
<evidence type="ECO:0000259" key="1">
    <source>
        <dbReference type="Pfam" id="PF20720"/>
    </source>
</evidence>
<keyword evidence="3" id="KW-1185">Reference proteome</keyword>